<accession>M8DHY8</accession>
<dbReference type="OrthoDB" id="9798191at2"/>
<dbReference type="AlphaFoldDB" id="M8DHY8"/>
<gene>
    <name evidence="3" type="ORF">I532_10232</name>
</gene>
<dbReference type="Proteomes" id="UP000012081">
    <property type="component" value="Unassembled WGS sequence"/>
</dbReference>
<organism evidence="3 4">
    <name type="scientific">Brevibacillus borstelensis AK1</name>
    <dbReference type="NCBI Taxonomy" id="1300222"/>
    <lineage>
        <taxon>Bacteria</taxon>
        <taxon>Bacillati</taxon>
        <taxon>Bacillota</taxon>
        <taxon>Bacilli</taxon>
        <taxon>Bacillales</taxon>
        <taxon>Paenibacillaceae</taxon>
        <taxon>Brevibacillus</taxon>
    </lineage>
</organism>
<feature type="chain" id="PRO_5038651603" evidence="2">
    <location>
        <begin position="22"/>
        <end position="440"/>
    </location>
</feature>
<dbReference type="PANTHER" id="PTHR43649:SF12">
    <property type="entry name" value="DIACETYLCHITOBIOSE BINDING PROTEIN DASA"/>
    <property type="match status" value="1"/>
</dbReference>
<dbReference type="EMBL" id="APBN01000003">
    <property type="protein sequence ID" value="EMT53148.1"/>
    <property type="molecule type" value="Genomic_DNA"/>
</dbReference>
<reference evidence="3 4" key="1">
    <citation type="submission" date="2013-03" db="EMBL/GenBank/DDBJ databases">
        <title>Assembly of a new bacterial strain Brevibacillus borstelensis AK1.</title>
        <authorList>
            <person name="Rajan I."/>
            <person name="PoliReddy D."/>
            <person name="Sugumar T."/>
            <person name="Rathinam K."/>
            <person name="Alqarawi S."/>
            <person name="Khalil A.B."/>
            <person name="Sivakumar N."/>
        </authorList>
    </citation>
    <scope>NUCLEOTIDE SEQUENCE [LARGE SCALE GENOMIC DNA]</scope>
    <source>
        <strain evidence="3 4">AK1</strain>
    </source>
</reference>
<feature type="compositionally biased region" description="Gly residues" evidence="1">
    <location>
        <begin position="35"/>
        <end position="52"/>
    </location>
</feature>
<dbReference type="Gene3D" id="3.40.190.10">
    <property type="entry name" value="Periplasmic binding protein-like II"/>
    <property type="match status" value="2"/>
</dbReference>
<feature type="signal peptide" evidence="2">
    <location>
        <begin position="1"/>
        <end position="21"/>
    </location>
</feature>
<dbReference type="STRING" id="1300222.I532_10232"/>
<dbReference type="Pfam" id="PF01547">
    <property type="entry name" value="SBP_bac_1"/>
    <property type="match status" value="1"/>
</dbReference>
<dbReference type="PROSITE" id="PS51257">
    <property type="entry name" value="PROKAR_LIPOPROTEIN"/>
    <property type="match status" value="1"/>
</dbReference>
<protein>
    <submittedName>
        <fullName evidence="3">Multiple sugar ABC transporter substrate-binding protein</fullName>
    </submittedName>
</protein>
<sequence>MRRYRSRAFVSAMLTAMLVLAGCSGGTNSSPAGDGQSGGQTGNPGSSAGGGAEQVTLSMHSWRVEDAEGYKKIIQAFEAENPGIKIDFKPFKATEYNTILNTALQSDSGPDILQLRPYAPGISLAEAGHLEPLDQLPGIENFSKDVLAASTGKDGKVYGVPLSLNSTQIYYNKKLFEQNGLSEPKSWDELINTAKTLKDKGVVPFAFGAKEGWLLSLSHGVIAPGTYNGNAFIGKILNGEADFTSPEFVKSIQRMQELVPYFPENFVGLDLNDTRTMFFTEKAAMFINGSFELEGLQKMNPDLPLDFFPMPTDDGKTVLTTWVDGSYAVNAKSKHKAEALKFLEFMASKKFGELFANEFKRISAIPGVTTSDPLVNKMAELSASSSTPYLMVVHFAEGNPTTKQTLENALQGMYLNKLTPEQVSQEVQKSAASWFPAFKK</sequence>
<evidence type="ECO:0000256" key="1">
    <source>
        <dbReference type="SAM" id="MobiDB-lite"/>
    </source>
</evidence>
<dbReference type="InterPro" id="IPR050490">
    <property type="entry name" value="Bact_solute-bd_prot1"/>
</dbReference>
<keyword evidence="4" id="KW-1185">Reference proteome</keyword>
<dbReference type="RefSeq" id="WP_003388033.1">
    <property type="nucleotide sequence ID" value="NZ_APBN01000003.1"/>
</dbReference>
<keyword evidence="2" id="KW-0732">Signal</keyword>
<evidence type="ECO:0000313" key="4">
    <source>
        <dbReference type="Proteomes" id="UP000012081"/>
    </source>
</evidence>
<proteinExistence type="predicted"/>
<dbReference type="PATRIC" id="fig|1300222.3.peg.2114"/>
<dbReference type="SUPFAM" id="SSF53850">
    <property type="entry name" value="Periplasmic binding protein-like II"/>
    <property type="match status" value="1"/>
</dbReference>
<name>M8DHY8_9BACL</name>
<dbReference type="PANTHER" id="PTHR43649">
    <property type="entry name" value="ARABINOSE-BINDING PROTEIN-RELATED"/>
    <property type="match status" value="1"/>
</dbReference>
<evidence type="ECO:0000256" key="2">
    <source>
        <dbReference type="SAM" id="SignalP"/>
    </source>
</evidence>
<comment type="caution">
    <text evidence="3">The sequence shown here is derived from an EMBL/GenBank/DDBJ whole genome shotgun (WGS) entry which is preliminary data.</text>
</comment>
<dbReference type="InterPro" id="IPR006059">
    <property type="entry name" value="SBP"/>
</dbReference>
<feature type="region of interest" description="Disordered" evidence="1">
    <location>
        <begin position="27"/>
        <end position="53"/>
    </location>
</feature>
<evidence type="ECO:0000313" key="3">
    <source>
        <dbReference type="EMBL" id="EMT53148.1"/>
    </source>
</evidence>